<accession>R7UTG2</accession>
<evidence type="ECO:0000259" key="3">
    <source>
        <dbReference type="PROSITE" id="PS50017"/>
    </source>
</evidence>
<dbReference type="EMBL" id="AMQN01001213">
    <property type="status" value="NOT_ANNOTATED_CDS"/>
    <property type="molecule type" value="Genomic_DNA"/>
</dbReference>
<sequence length="503" mass="58908">MPGRVSMKSLQSRDRIQRGSYTSGSSSTHSRLKRPPVSVDAEHRVVIHTVKQCVKDIQGYHELRRDVDVEDCAQTAHDIMEYSHEKASGDDVVDFLKVVQAKEYVFEGAIKERKAYETLVNFAENVEKYAVSFPIIIEVMKNCITDHLSKYCVSFRDEATADDVISTREYEEKIRDYKRTLEEKLKDLEDNSDRFEKLSKPFVEKCVLGMTEVNALIVESCKGVNAIRDIIRQWIARDKAYPKKLGDEIYHGNEHRNKLRAQLTVITKKTEALYPTKRKHDRIRAHLVDKLTDQRREKRRILNSKATLDELVEKSERELEQVRSDAERTHQRIAQRKSNSPKYLDSLWANQDRLKTEDTKIEHRLESFKRQLSRMDKDIVLLDDVISKLEGELAEVDQLSSACRHVSAHIGSAWKDLYNHLIFSPTRDRNRKQKDIDAVYTSCLRRDQTMSEQAWQSLVKWRVFNRQRRVENNLQGLAKALRKVEKFKLAQHIEQNYLNHQDN</sequence>
<dbReference type="PROSITE" id="PS50017">
    <property type="entry name" value="DEATH_DOMAIN"/>
    <property type="match status" value="1"/>
</dbReference>
<evidence type="ECO:0000313" key="6">
    <source>
        <dbReference type="Proteomes" id="UP000014760"/>
    </source>
</evidence>
<reference evidence="4 6" key="2">
    <citation type="journal article" date="2013" name="Nature">
        <title>Insights into bilaterian evolution from three spiralian genomes.</title>
        <authorList>
            <person name="Simakov O."/>
            <person name="Marletaz F."/>
            <person name="Cho S.J."/>
            <person name="Edsinger-Gonzales E."/>
            <person name="Havlak P."/>
            <person name="Hellsten U."/>
            <person name="Kuo D.H."/>
            <person name="Larsson T."/>
            <person name="Lv J."/>
            <person name="Arendt D."/>
            <person name="Savage R."/>
            <person name="Osoegawa K."/>
            <person name="de Jong P."/>
            <person name="Grimwood J."/>
            <person name="Chapman J.A."/>
            <person name="Shapiro H."/>
            <person name="Aerts A."/>
            <person name="Otillar R.P."/>
            <person name="Terry A.Y."/>
            <person name="Boore J.L."/>
            <person name="Grigoriev I.V."/>
            <person name="Lindberg D.R."/>
            <person name="Seaver E.C."/>
            <person name="Weisblat D.A."/>
            <person name="Putnam N.H."/>
            <person name="Rokhsar D.S."/>
        </authorList>
    </citation>
    <scope>NUCLEOTIDE SEQUENCE</scope>
    <source>
        <strain evidence="4 6">I ESC-2004</strain>
    </source>
</reference>
<dbReference type="AlphaFoldDB" id="R7UTG2"/>
<dbReference type="InterPro" id="IPR000488">
    <property type="entry name" value="Death_dom"/>
</dbReference>
<dbReference type="HOGENOM" id="CLU_502740_0_0_1"/>
<dbReference type="GO" id="GO:0007165">
    <property type="term" value="P:signal transduction"/>
    <property type="evidence" value="ECO:0007669"/>
    <property type="project" value="InterPro"/>
</dbReference>
<feature type="coiled-coil region" evidence="1">
    <location>
        <begin position="305"/>
        <end position="332"/>
    </location>
</feature>
<dbReference type="OMA" id="NICHPAR"/>
<feature type="compositionally biased region" description="Low complexity" evidence="2">
    <location>
        <begin position="19"/>
        <end position="29"/>
    </location>
</feature>
<organism evidence="4">
    <name type="scientific">Capitella teleta</name>
    <name type="common">Polychaete worm</name>
    <dbReference type="NCBI Taxonomy" id="283909"/>
    <lineage>
        <taxon>Eukaryota</taxon>
        <taxon>Metazoa</taxon>
        <taxon>Spiralia</taxon>
        <taxon>Lophotrochozoa</taxon>
        <taxon>Annelida</taxon>
        <taxon>Polychaeta</taxon>
        <taxon>Sedentaria</taxon>
        <taxon>Scolecida</taxon>
        <taxon>Capitellidae</taxon>
        <taxon>Capitella</taxon>
    </lineage>
</organism>
<evidence type="ECO:0000256" key="2">
    <source>
        <dbReference type="SAM" id="MobiDB-lite"/>
    </source>
</evidence>
<reference evidence="6" key="1">
    <citation type="submission" date="2012-12" db="EMBL/GenBank/DDBJ databases">
        <authorList>
            <person name="Hellsten U."/>
            <person name="Grimwood J."/>
            <person name="Chapman J.A."/>
            <person name="Shapiro H."/>
            <person name="Aerts A."/>
            <person name="Otillar R.P."/>
            <person name="Terry A.Y."/>
            <person name="Boore J.L."/>
            <person name="Simakov O."/>
            <person name="Marletaz F."/>
            <person name="Cho S.-J."/>
            <person name="Edsinger-Gonzales E."/>
            <person name="Havlak P."/>
            <person name="Kuo D.-H."/>
            <person name="Larsson T."/>
            <person name="Lv J."/>
            <person name="Arendt D."/>
            <person name="Savage R."/>
            <person name="Osoegawa K."/>
            <person name="de Jong P."/>
            <person name="Lindberg D.R."/>
            <person name="Seaver E.C."/>
            <person name="Weisblat D.A."/>
            <person name="Putnam N.H."/>
            <person name="Grigoriev I.V."/>
            <person name="Rokhsar D.S."/>
        </authorList>
    </citation>
    <scope>NUCLEOTIDE SEQUENCE</scope>
    <source>
        <strain evidence="6">I ESC-2004</strain>
    </source>
</reference>
<evidence type="ECO:0000313" key="4">
    <source>
        <dbReference type="EMBL" id="ELU06671.1"/>
    </source>
</evidence>
<dbReference type="EMBL" id="KB300511">
    <property type="protein sequence ID" value="ELU06671.1"/>
    <property type="molecule type" value="Genomic_DNA"/>
</dbReference>
<proteinExistence type="predicted"/>
<evidence type="ECO:0000313" key="5">
    <source>
        <dbReference type="EnsemblMetazoa" id="CapteP189306"/>
    </source>
</evidence>
<feature type="region of interest" description="Disordered" evidence="2">
    <location>
        <begin position="1"/>
        <end position="36"/>
    </location>
</feature>
<dbReference type="STRING" id="283909.R7UTG2"/>
<dbReference type="Gene3D" id="1.10.533.10">
    <property type="entry name" value="Death Domain, Fas"/>
    <property type="match status" value="1"/>
</dbReference>
<dbReference type="InterPro" id="IPR011029">
    <property type="entry name" value="DEATH-like_dom_sf"/>
</dbReference>
<gene>
    <name evidence="4" type="ORF">CAPTEDRAFT_189306</name>
</gene>
<dbReference type="CDD" id="cd01670">
    <property type="entry name" value="Death"/>
    <property type="match status" value="1"/>
</dbReference>
<feature type="domain" description="Death" evidence="3">
    <location>
        <begin position="406"/>
        <end position="497"/>
    </location>
</feature>
<dbReference type="EnsemblMetazoa" id="CapteT189306">
    <property type="protein sequence ID" value="CapteP189306"/>
    <property type="gene ID" value="CapteG189306"/>
</dbReference>
<dbReference type="EMBL" id="AMQN01001212">
    <property type="status" value="NOT_ANNOTATED_CDS"/>
    <property type="molecule type" value="Genomic_DNA"/>
</dbReference>
<keyword evidence="1" id="KW-0175">Coiled coil</keyword>
<feature type="coiled-coil region" evidence="1">
    <location>
        <begin position="167"/>
        <end position="198"/>
    </location>
</feature>
<dbReference type="OrthoDB" id="6076830at2759"/>
<keyword evidence="6" id="KW-1185">Reference proteome</keyword>
<reference evidence="5" key="3">
    <citation type="submission" date="2015-06" db="UniProtKB">
        <authorList>
            <consortium name="EnsemblMetazoa"/>
        </authorList>
    </citation>
    <scope>IDENTIFICATION</scope>
</reference>
<dbReference type="Proteomes" id="UP000014760">
    <property type="component" value="Unassembled WGS sequence"/>
</dbReference>
<evidence type="ECO:0000256" key="1">
    <source>
        <dbReference type="SAM" id="Coils"/>
    </source>
</evidence>
<name>R7UTG2_CAPTE</name>
<protein>
    <recommendedName>
        <fullName evidence="3">Death domain-containing protein</fullName>
    </recommendedName>
</protein>